<feature type="region of interest" description="Disordered" evidence="1">
    <location>
        <begin position="529"/>
        <end position="553"/>
    </location>
</feature>
<dbReference type="AlphaFoldDB" id="A0A371GN52"/>
<proteinExistence type="predicted"/>
<evidence type="ECO:0000313" key="3">
    <source>
        <dbReference type="Proteomes" id="UP000257109"/>
    </source>
</evidence>
<comment type="caution">
    <text evidence="2">The sequence shown here is derived from an EMBL/GenBank/DDBJ whole genome shotgun (WGS) entry which is preliminary data.</text>
</comment>
<organism evidence="2 3">
    <name type="scientific">Mucuna pruriens</name>
    <name type="common">Velvet bean</name>
    <name type="synonym">Dolichos pruriens</name>
    <dbReference type="NCBI Taxonomy" id="157652"/>
    <lineage>
        <taxon>Eukaryota</taxon>
        <taxon>Viridiplantae</taxon>
        <taxon>Streptophyta</taxon>
        <taxon>Embryophyta</taxon>
        <taxon>Tracheophyta</taxon>
        <taxon>Spermatophyta</taxon>
        <taxon>Magnoliopsida</taxon>
        <taxon>eudicotyledons</taxon>
        <taxon>Gunneridae</taxon>
        <taxon>Pentapetalae</taxon>
        <taxon>rosids</taxon>
        <taxon>fabids</taxon>
        <taxon>Fabales</taxon>
        <taxon>Fabaceae</taxon>
        <taxon>Papilionoideae</taxon>
        <taxon>50 kb inversion clade</taxon>
        <taxon>NPAAA clade</taxon>
        <taxon>indigoferoid/millettioid clade</taxon>
        <taxon>Phaseoleae</taxon>
        <taxon>Mucuna</taxon>
    </lineage>
</organism>
<sequence length="553" mass="63558">MSRPNQDHYDPIEVSRPRRSGPGQTSLPGQSKYDSRPRFGDQDLGSWKLPEVIGRYSRHSSVDKNLNVYPSLVHHYRPSIGDRRAESLENAEFSPLFWTDSTSWSFPHTLMMTYSQNNSKAPLLLKDEVGFIWLRAHEKHGLDHSLTPRTQKFRSLQARAISFQSCRMTSYCLIKLPKANLGFFPKHYFFFRQSDSGILLGGNKTKNKRQLKTFSGRSYSESSRDGTRVWKDSGKKGKCLKGELKQRHKQIKQKFKQKLSQNDSCTAPYGNMLVITKGPYHLERSLPAMSFSRELNSSTFWPTLRSWNSHMLPGRVHLTLAAGISSAPQLCHRPDCTVWQPNKLCALAPQEGGRFYQRQSDRETTLTVFDMSFCVPKERPQGWPPPGAEWQNRRTELISMSANHGVDFFMCNNCSSGNWSLIGMRSSSLSILLNLGLASGFFNKYLRAAWSENTTILESRRLGPWYEMHRQLHAQVGQLQLFGREQLLMLNWMHHTSIQMAGPAQGLHDGVTNRFTFAHMGQEVVLKPLSPRVQEDKKREKREKRERSCDERD</sequence>
<accession>A0A371GN52</accession>
<name>A0A371GN52_MUCPR</name>
<feature type="non-terminal residue" evidence="2">
    <location>
        <position position="553"/>
    </location>
</feature>
<evidence type="ECO:0000256" key="1">
    <source>
        <dbReference type="SAM" id="MobiDB-lite"/>
    </source>
</evidence>
<dbReference type="Proteomes" id="UP000257109">
    <property type="component" value="Unassembled WGS sequence"/>
</dbReference>
<dbReference type="EMBL" id="QJKJ01005036">
    <property type="protein sequence ID" value="RDX91783.1"/>
    <property type="molecule type" value="Genomic_DNA"/>
</dbReference>
<evidence type="ECO:0000313" key="2">
    <source>
        <dbReference type="EMBL" id="RDX91783.1"/>
    </source>
</evidence>
<feature type="region of interest" description="Disordered" evidence="1">
    <location>
        <begin position="1"/>
        <end position="40"/>
    </location>
</feature>
<keyword evidence="3" id="KW-1185">Reference proteome</keyword>
<feature type="compositionally biased region" description="Basic and acidic residues" evidence="1">
    <location>
        <begin position="533"/>
        <end position="553"/>
    </location>
</feature>
<protein>
    <submittedName>
        <fullName evidence="2">Uncharacterized protein</fullName>
    </submittedName>
</protein>
<feature type="compositionally biased region" description="Basic and acidic residues" evidence="1">
    <location>
        <begin position="1"/>
        <end position="16"/>
    </location>
</feature>
<reference evidence="2" key="1">
    <citation type="submission" date="2018-05" db="EMBL/GenBank/DDBJ databases">
        <title>Draft genome of Mucuna pruriens seed.</title>
        <authorList>
            <person name="Nnadi N.E."/>
            <person name="Vos R."/>
            <person name="Hasami M.H."/>
            <person name="Devisetty U.K."/>
            <person name="Aguiy J.C."/>
        </authorList>
    </citation>
    <scope>NUCLEOTIDE SEQUENCE [LARGE SCALE GENOMIC DNA]</scope>
    <source>
        <strain evidence="2">JCA_2017</strain>
    </source>
</reference>
<gene>
    <name evidence="2" type="ORF">CR513_26181</name>
</gene>